<protein>
    <submittedName>
        <fullName evidence="1">Uncharacterized protein</fullName>
    </submittedName>
</protein>
<organism evidence="1">
    <name type="scientific">Herbaspirillum huttiense subsp. nephrolepidis</name>
    <dbReference type="NCBI Taxonomy" id="3075126"/>
    <lineage>
        <taxon>Bacteria</taxon>
        <taxon>Pseudomonadati</taxon>
        <taxon>Pseudomonadota</taxon>
        <taxon>Betaproteobacteria</taxon>
        <taxon>Burkholderiales</taxon>
        <taxon>Oxalobacteraceae</taxon>
        <taxon>Herbaspirillum</taxon>
    </lineage>
</organism>
<comment type="caution">
    <text evidence="1">The sequence shown here is derived from an EMBL/GenBank/DDBJ whole genome shotgun (WGS) entry which is preliminary data.</text>
</comment>
<dbReference type="AlphaFoldDB" id="A0AAE4G8J8"/>
<reference evidence="1" key="1">
    <citation type="submission" date="2023-02" db="EMBL/GenBank/DDBJ databases">
        <title>Description of Herbaspirillum huttiense subsp. nephrolepsisexaltata and Herbaspirillum huttiense subsp. lycopersicon.</title>
        <authorList>
            <person name="Poudel M."/>
            <person name="Sharma A."/>
            <person name="Goss E."/>
            <person name="Tapia J.H."/>
            <person name="Harmon C.M."/>
            <person name="Jones J.B."/>
        </authorList>
    </citation>
    <scope>NUCLEOTIDE SEQUENCE</scope>
    <source>
        <strain evidence="1">NC40101</strain>
    </source>
</reference>
<accession>A0AAE4G8J8</accession>
<evidence type="ECO:0000313" key="1">
    <source>
        <dbReference type="EMBL" id="MDT0337640.1"/>
    </source>
</evidence>
<name>A0AAE4G8J8_9BURK</name>
<gene>
    <name evidence="1" type="ORF">RJN63_12420</name>
</gene>
<dbReference type="EMBL" id="JAVRAA010000005">
    <property type="protein sequence ID" value="MDT0337640.1"/>
    <property type="molecule type" value="Genomic_DNA"/>
</dbReference>
<proteinExistence type="predicted"/>
<sequence length="142" mass="15717">MQSIHAQTIAVESDQDWTADPEMISVVFSPDLLKVASDCFKLMRAAKADYVSGRWLTNYELYENAANLDATELVGKSTVVGDDGVEYVAFKPSYILHDSEVKLHSDGVVEVVLKFKNSGHQIWFSFDNLSPIREIADSVAAS</sequence>
<dbReference type="RefSeq" id="WP_284078282.1">
    <property type="nucleotide sequence ID" value="NZ_JAVLSM010000007.1"/>
</dbReference>